<dbReference type="STRING" id="2903.R1CRQ0"/>
<feature type="region of interest" description="Disordered" evidence="6">
    <location>
        <begin position="54"/>
        <end position="90"/>
    </location>
</feature>
<evidence type="ECO:0000256" key="1">
    <source>
        <dbReference type="ARBA" id="ARBA00004141"/>
    </source>
</evidence>
<keyword evidence="5 7" id="KW-0472">Membrane</keyword>
<dbReference type="EnsemblProtists" id="EOD25673">
    <property type="protein sequence ID" value="EOD25673"/>
    <property type="gene ID" value="EMIHUDRAFT_463384"/>
</dbReference>
<dbReference type="RefSeq" id="XP_005778102.1">
    <property type="nucleotide sequence ID" value="XM_005778045.1"/>
</dbReference>
<feature type="transmembrane region" description="Helical" evidence="7">
    <location>
        <begin position="111"/>
        <end position="127"/>
    </location>
</feature>
<keyword evidence="9" id="KW-1185">Reference proteome</keyword>
<feature type="transmembrane region" description="Helical" evidence="7">
    <location>
        <begin position="258"/>
        <end position="278"/>
    </location>
</feature>
<dbReference type="KEGG" id="ehx:EMIHUDRAFT_463384"/>
<evidence type="ECO:0000256" key="4">
    <source>
        <dbReference type="ARBA" id="ARBA00022989"/>
    </source>
</evidence>
<proteinExistence type="predicted"/>
<evidence type="ECO:0000256" key="3">
    <source>
        <dbReference type="ARBA" id="ARBA00022692"/>
    </source>
</evidence>
<dbReference type="InterPro" id="IPR050930">
    <property type="entry name" value="MFS_Vesicular_Transporter"/>
</dbReference>
<comment type="subcellular location">
    <subcellularLocation>
        <location evidence="1">Membrane</location>
        <topology evidence="1">Multi-pass membrane protein</topology>
    </subcellularLocation>
</comment>
<protein>
    <recommendedName>
        <fullName evidence="10">Major facilitator superfamily (MFS) profile domain-containing protein</fullName>
    </recommendedName>
</protein>
<keyword evidence="4 7" id="KW-1133">Transmembrane helix</keyword>
<dbReference type="HOGENOM" id="CLU_447947_0_0_1"/>
<evidence type="ECO:0000256" key="5">
    <source>
        <dbReference type="ARBA" id="ARBA00023136"/>
    </source>
</evidence>
<evidence type="ECO:0000256" key="6">
    <source>
        <dbReference type="SAM" id="MobiDB-lite"/>
    </source>
</evidence>
<feature type="region of interest" description="Disordered" evidence="6">
    <location>
        <begin position="569"/>
        <end position="610"/>
    </location>
</feature>
<evidence type="ECO:0008006" key="10">
    <source>
        <dbReference type="Google" id="ProtNLM"/>
    </source>
</evidence>
<feature type="transmembrane region" description="Helical" evidence="7">
    <location>
        <begin position="332"/>
        <end position="351"/>
    </location>
</feature>
<dbReference type="OMA" id="CIMIANY"/>
<sequence>MLASPTLLERTSAARNAADCLQPLQLPARRASSSSEPPTAERLAALSRQQLTLPQGPASVRCSVSSAGSHGARSRENSVSGSEAGRATASAEPFAQPPAEWWLASLSRADIVLLLGGYLVLFIRYLVSQQLAGFFTAVADDAGFSATWVGLIFMAYPLGMSLTSLAAPSLVRRIGTRRALTGGLCATVLANLLFGLVPDLCSQPLSTAAEGGSGAACLRYGFWGVYFANGLLGAAAETAILILLSVRFRSAIGTVMAHVNTASTCGCFVGSFLGGMLYDAGPEGDPAMKFRIPFLASTGLVAALLPLRWVVPEERLEETTASAAPLRSVASLSVALGLLAIFLSSCVTGTLDTNLPYRLQAPPFWLSMTELSAVTSLSSAAYLVIMLPVGWAAGKLSSSSRGLKAATGGGFLLLAAAFALLGPIAALRPLNCTASVVGAMVLRAVGSAVSSNFVYPDLVQGIREEDHQLQASISTLWNAAYAVGWAAGPYAGGAIYAAFDRAPLCTVLQRGQCDEPASGAPPPPCSCEWSPRNGFTGFADVTVAVCAAFAALHLVAAAFDVHDEPPPSRKLLLVEPLRPNSLHDQGEGAAPPPASAPSLEGRAADSPGVS</sequence>
<dbReference type="Pfam" id="PF07690">
    <property type="entry name" value="MFS_1"/>
    <property type="match status" value="1"/>
</dbReference>
<keyword evidence="2" id="KW-0813">Transport</keyword>
<feature type="transmembrane region" description="Helical" evidence="7">
    <location>
        <begin position="223"/>
        <end position="246"/>
    </location>
</feature>
<dbReference type="InterPro" id="IPR011701">
    <property type="entry name" value="MFS"/>
</dbReference>
<dbReference type="GO" id="GO:0016020">
    <property type="term" value="C:membrane"/>
    <property type="evidence" value="ECO:0007669"/>
    <property type="project" value="UniProtKB-SubCell"/>
</dbReference>
<feature type="transmembrane region" description="Helical" evidence="7">
    <location>
        <begin position="147"/>
        <end position="167"/>
    </location>
</feature>
<dbReference type="Gene3D" id="1.20.1250.20">
    <property type="entry name" value="MFS general substrate transporter like domains"/>
    <property type="match status" value="2"/>
</dbReference>
<dbReference type="InterPro" id="IPR036259">
    <property type="entry name" value="MFS_trans_sf"/>
</dbReference>
<accession>A0A0D3JQ88</accession>
<dbReference type="Proteomes" id="UP000013827">
    <property type="component" value="Unassembled WGS sequence"/>
</dbReference>
<evidence type="ECO:0000256" key="7">
    <source>
        <dbReference type="SAM" id="Phobius"/>
    </source>
</evidence>
<dbReference type="PANTHER" id="PTHR23506:SF26">
    <property type="entry name" value="MFS-TYPE TRANSPORTER SLC18B1"/>
    <property type="match status" value="1"/>
</dbReference>
<evidence type="ECO:0000256" key="2">
    <source>
        <dbReference type="ARBA" id="ARBA00022448"/>
    </source>
</evidence>
<dbReference type="GeneID" id="17271218"/>
<reference evidence="8" key="2">
    <citation type="submission" date="2024-10" db="UniProtKB">
        <authorList>
            <consortium name="EnsemblProtists"/>
        </authorList>
    </citation>
    <scope>IDENTIFICATION</scope>
</reference>
<feature type="transmembrane region" description="Helical" evidence="7">
    <location>
        <begin position="405"/>
        <end position="427"/>
    </location>
</feature>
<dbReference type="PaxDb" id="2903-EOD25673"/>
<dbReference type="SUPFAM" id="SSF103473">
    <property type="entry name" value="MFS general substrate transporter"/>
    <property type="match status" value="1"/>
</dbReference>
<evidence type="ECO:0000313" key="9">
    <source>
        <dbReference type="Proteomes" id="UP000013827"/>
    </source>
</evidence>
<organism evidence="8 9">
    <name type="scientific">Emiliania huxleyi (strain CCMP1516)</name>
    <dbReference type="NCBI Taxonomy" id="280463"/>
    <lineage>
        <taxon>Eukaryota</taxon>
        <taxon>Haptista</taxon>
        <taxon>Haptophyta</taxon>
        <taxon>Prymnesiophyceae</taxon>
        <taxon>Isochrysidales</taxon>
        <taxon>Noelaerhabdaceae</taxon>
        <taxon>Emiliania</taxon>
    </lineage>
</organism>
<reference evidence="9" key="1">
    <citation type="journal article" date="2013" name="Nature">
        <title>Pan genome of the phytoplankton Emiliania underpins its global distribution.</title>
        <authorList>
            <person name="Read B.A."/>
            <person name="Kegel J."/>
            <person name="Klute M.J."/>
            <person name="Kuo A."/>
            <person name="Lefebvre S.C."/>
            <person name="Maumus F."/>
            <person name="Mayer C."/>
            <person name="Miller J."/>
            <person name="Monier A."/>
            <person name="Salamov A."/>
            <person name="Young J."/>
            <person name="Aguilar M."/>
            <person name="Claverie J.M."/>
            <person name="Frickenhaus S."/>
            <person name="Gonzalez K."/>
            <person name="Herman E.K."/>
            <person name="Lin Y.C."/>
            <person name="Napier J."/>
            <person name="Ogata H."/>
            <person name="Sarno A.F."/>
            <person name="Shmutz J."/>
            <person name="Schroeder D."/>
            <person name="de Vargas C."/>
            <person name="Verret F."/>
            <person name="von Dassow P."/>
            <person name="Valentin K."/>
            <person name="Van de Peer Y."/>
            <person name="Wheeler G."/>
            <person name="Dacks J.B."/>
            <person name="Delwiche C.F."/>
            <person name="Dyhrman S.T."/>
            <person name="Glockner G."/>
            <person name="John U."/>
            <person name="Richards T."/>
            <person name="Worden A.Z."/>
            <person name="Zhang X."/>
            <person name="Grigoriev I.V."/>
            <person name="Allen A.E."/>
            <person name="Bidle K."/>
            <person name="Borodovsky M."/>
            <person name="Bowler C."/>
            <person name="Brownlee C."/>
            <person name="Cock J.M."/>
            <person name="Elias M."/>
            <person name="Gladyshev V.N."/>
            <person name="Groth M."/>
            <person name="Guda C."/>
            <person name="Hadaegh A."/>
            <person name="Iglesias-Rodriguez M.D."/>
            <person name="Jenkins J."/>
            <person name="Jones B.M."/>
            <person name="Lawson T."/>
            <person name="Leese F."/>
            <person name="Lindquist E."/>
            <person name="Lobanov A."/>
            <person name="Lomsadze A."/>
            <person name="Malik S.B."/>
            <person name="Marsh M.E."/>
            <person name="Mackinder L."/>
            <person name="Mock T."/>
            <person name="Mueller-Roeber B."/>
            <person name="Pagarete A."/>
            <person name="Parker M."/>
            <person name="Probert I."/>
            <person name="Quesneville H."/>
            <person name="Raines C."/>
            <person name="Rensing S.A."/>
            <person name="Riano-Pachon D.M."/>
            <person name="Richier S."/>
            <person name="Rokitta S."/>
            <person name="Shiraiwa Y."/>
            <person name="Soanes D.M."/>
            <person name="van der Giezen M."/>
            <person name="Wahlund T.M."/>
            <person name="Williams B."/>
            <person name="Wilson W."/>
            <person name="Wolfe G."/>
            <person name="Wurch L.L."/>
        </authorList>
    </citation>
    <scope>NUCLEOTIDE SEQUENCE</scope>
</reference>
<dbReference type="GO" id="GO:0022857">
    <property type="term" value="F:transmembrane transporter activity"/>
    <property type="evidence" value="ECO:0007669"/>
    <property type="project" value="InterPro"/>
</dbReference>
<feature type="transmembrane region" description="Helical" evidence="7">
    <location>
        <begin position="290"/>
        <end position="311"/>
    </location>
</feature>
<keyword evidence="3 7" id="KW-0812">Transmembrane</keyword>
<feature type="transmembrane region" description="Helical" evidence="7">
    <location>
        <begin position="371"/>
        <end position="393"/>
    </location>
</feature>
<dbReference type="AlphaFoldDB" id="A0A0D3JQ88"/>
<dbReference type="PANTHER" id="PTHR23506">
    <property type="entry name" value="GH10249P"/>
    <property type="match status" value="1"/>
</dbReference>
<evidence type="ECO:0000313" key="8">
    <source>
        <dbReference type="EnsemblProtists" id="EOD25673"/>
    </source>
</evidence>
<name>A0A0D3JQ88_EMIH1</name>
<feature type="transmembrane region" description="Helical" evidence="7">
    <location>
        <begin position="179"/>
        <end position="197"/>
    </location>
</feature>